<dbReference type="PROSITE" id="PS00130">
    <property type="entry name" value="U_DNA_GLYCOSYLASE"/>
    <property type="match status" value="1"/>
</dbReference>
<proteinExistence type="inferred from homology"/>
<evidence type="ECO:0000256" key="4">
    <source>
        <dbReference type="ARBA" id="ARBA00023204"/>
    </source>
</evidence>
<reference evidence="8" key="1">
    <citation type="journal article" date="2019" name="Nat. Commun.">
        <title>Genome-wide association mapping of date palm fruit traits.</title>
        <authorList>
            <person name="Hazzouri K.M."/>
            <person name="Gros-Balthazard M."/>
            <person name="Flowers J.M."/>
            <person name="Copetti D."/>
            <person name="Lemansour A."/>
            <person name="Lebrun M."/>
            <person name="Masmoudi K."/>
            <person name="Ferrand S."/>
            <person name="Dhar M.I."/>
            <person name="Fresquez Z.A."/>
            <person name="Rosas U."/>
            <person name="Zhang J."/>
            <person name="Talag J."/>
            <person name="Lee S."/>
            <person name="Kudrna D."/>
            <person name="Powell R.F."/>
            <person name="Leitch I.J."/>
            <person name="Krueger R.R."/>
            <person name="Wing R.A."/>
            <person name="Amiri K.M.A."/>
            <person name="Purugganan M.D."/>
        </authorList>
    </citation>
    <scope>NUCLEOTIDE SEQUENCE [LARGE SCALE GENOMIC DNA]</scope>
    <source>
        <strain evidence="8">cv. Khalas</strain>
    </source>
</reference>
<dbReference type="GeneID" id="103717254"/>
<evidence type="ECO:0000313" key="10">
    <source>
        <dbReference type="RefSeq" id="XP_038971018.1"/>
    </source>
</evidence>
<keyword evidence="4" id="KW-0234">DNA repair</keyword>
<feature type="active site" description="Proton acceptor" evidence="5">
    <location>
        <position position="165"/>
    </location>
</feature>
<evidence type="ECO:0000256" key="1">
    <source>
        <dbReference type="ARBA" id="ARBA00008184"/>
    </source>
</evidence>
<keyword evidence="8" id="KW-1185">Reference proteome</keyword>
<evidence type="ECO:0000256" key="3">
    <source>
        <dbReference type="ARBA" id="ARBA00022801"/>
    </source>
</evidence>
<keyword evidence="3" id="KW-0378">Hydrolase</keyword>
<dbReference type="InterPro" id="IPR002043">
    <property type="entry name" value="UDG_fam1"/>
</dbReference>
<dbReference type="Proteomes" id="UP000228380">
    <property type="component" value="Chromosome 17"/>
</dbReference>
<evidence type="ECO:0000259" key="7">
    <source>
        <dbReference type="SMART" id="SM00986"/>
    </source>
</evidence>
<dbReference type="PANTHER" id="PTHR11264:SF0">
    <property type="entry name" value="URACIL-DNA GLYCOSYLASE"/>
    <property type="match status" value="1"/>
</dbReference>
<dbReference type="GO" id="GO:0004844">
    <property type="term" value="F:uracil DNA N-glycosylase activity"/>
    <property type="evidence" value="ECO:0007669"/>
    <property type="project" value="InterPro"/>
</dbReference>
<keyword evidence="2" id="KW-0227">DNA damage</keyword>
<dbReference type="SMART" id="SM00987">
    <property type="entry name" value="UreE_C"/>
    <property type="match status" value="1"/>
</dbReference>
<dbReference type="Gene3D" id="3.40.470.10">
    <property type="entry name" value="Uracil-DNA glycosylase-like domain"/>
    <property type="match status" value="1"/>
</dbReference>
<evidence type="ECO:0000313" key="9">
    <source>
        <dbReference type="RefSeq" id="XP_038971017.1"/>
    </source>
</evidence>
<reference evidence="9 10" key="2">
    <citation type="submission" date="2025-04" db="UniProtKB">
        <authorList>
            <consortium name="RefSeq"/>
        </authorList>
    </citation>
    <scope>IDENTIFICATION</scope>
    <source>
        <tissue evidence="9 10">Young leaves</tissue>
    </source>
</reference>
<gene>
    <name evidence="9 10" type="primary">LOC103717254</name>
</gene>
<dbReference type="InterPro" id="IPR036895">
    <property type="entry name" value="Uracil-DNA_glycosylase-like_sf"/>
</dbReference>
<protein>
    <submittedName>
        <fullName evidence="9 10">Uracil-DNA glycosylase, mitochondrial-like isoform X1</fullName>
    </submittedName>
</protein>
<dbReference type="AlphaFoldDB" id="A0A8B8ZHT6"/>
<evidence type="ECO:0000313" key="8">
    <source>
        <dbReference type="Proteomes" id="UP000228380"/>
    </source>
</evidence>
<accession>A0A8B8ZHT6</accession>
<dbReference type="RefSeq" id="XP_038971018.1">
    <property type="nucleotide sequence ID" value="XM_039115090.1"/>
</dbReference>
<dbReference type="OrthoDB" id="10031947at2759"/>
<dbReference type="GO" id="GO:0097510">
    <property type="term" value="P:base-excision repair, AP site formation via deaminated base removal"/>
    <property type="evidence" value="ECO:0007669"/>
    <property type="project" value="TreeGrafter"/>
</dbReference>
<dbReference type="InterPro" id="IPR018085">
    <property type="entry name" value="Ura-DNA_Glyclase_AS"/>
</dbReference>
<evidence type="ECO:0000256" key="6">
    <source>
        <dbReference type="SAM" id="MobiDB-lite"/>
    </source>
</evidence>
<feature type="compositionally biased region" description="Polar residues" evidence="6">
    <location>
        <begin position="44"/>
        <end position="60"/>
    </location>
</feature>
<name>A0A8B8ZHT6_PHODC</name>
<dbReference type="RefSeq" id="XP_038971017.1">
    <property type="nucleotide sequence ID" value="XM_039115089.1"/>
</dbReference>
<evidence type="ECO:0000256" key="5">
    <source>
        <dbReference type="PROSITE-ProRule" id="PRU10072"/>
    </source>
</evidence>
<dbReference type="KEGG" id="pda:103717254"/>
<dbReference type="PANTHER" id="PTHR11264">
    <property type="entry name" value="URACIL-DNA GLYCOSYLASE"/>
    <property type="match status" value="1"/>
</dbReference>
<dbReference type="CDD" id="cd10027">
    <property type="entry name" value="UDG-F1-like"/>
    <property type="match status" value="1"/>
</dbReference>
<feature type="region of interest" description="Disordered" evidence="6">
    <location>
        <begin position="22"/>
        <end position="60"/>
    </location>
</feature>
<evidence type="ECO:0000256" key="2">
    <source>
        <dbReference type="ARBA" id="ARBA00022763"/>
    </source>
</evidence>
<dbReference type="SMART" id="SM00986">
    <property type="entry name" value="UDG"/>
    <property type="match status" value="1"/>
</dbReference>
<organism evidence="8 10">
    <name type="scientific">Phoenix dactylifera</name>
    <name type="common">Date palm</name>
    <dbReference type="NCBI Taxonomy" id="42345"/>
    <lineage>
        <taxon>Eukaryota</taxon>
        <taxon>Viridiplantae</taxon>
        <taxon>Streptophyta</taxon>
        <taxon>Embryophyta</taxon>
        <taxon>Tracheophyta</taxon>
        <taxon>Spermatophyta</taxon>
        <taxon>Magnoliopsida</taxon>
        <taxon>Liliopsida</taxon>
        <taxon>Arecaceae</taxon>
        <taxon>Coryphoideae</taxon>
        <taxon>Phoeniceae</taxon>
        <taxon>Phoenix</taxon>
    </lineage>
</organism>
<comment type="similarity">
    <text evidence="1">Belongs to the uracil-DNA glycosylase (UDG) superfamily. UNG family.</text>
</comment>
<sequence>MASSSKTLVEIFQPAKRLKSLTIPPETLTPKSSMSALCKPSPTDGATSGSDLLPPSTLTPDQKKRIEINKALARSKRNLRLCTEKIERAKAVGMDYVKLEEILVEETWLEALPGELQKPYAKNLCRFVEREVRGSVPIYPPPCLIFNALHSTPFDRAKAVILGQDPYHGPDQTMGLAFSVPEGIKMPSSLVNIFKELQKDVGCSVPLHGNLERWAVQGVLLLNTVLTGTIKLIHMLRKGGSHLLML</sequence>
<dbReference type="SUPFAM" id="SSF52141">
    <property type="entry name" value="Uracil-DNA glycosylase-like"/>
    <property type="match status" value="1"/>
</dbReference>
<feature type="domain" description="Uracil-DNA glycosylase-like" evidence="7">
    <location>
        <begin position="150"/>
        <end position="246"/>
    </location>
</feature>
<dbReference type="InterPro" id="IPR005122">
    <property type="entry name" value="Uracil-DNA_glycosylase-like"/>
</dbReference>